<evidence type="ECO:0000256" key="3">
    <source>
        <dbReference type="ARBA" id="ARBA00022691"/>
    </source>
</evidence>
<keyword evidence="1" id="KW-0489">Methyltransferase</keyword>
<dbReference type="SUPFAM" id="SSF53335">
    <property type="entry name" value="S-adenosyl-L-methionine-dependent methyltransferases"/>
    <property type="match status" value="1"/>
</dbReference>
<reference evidence="4" key="1">
    <citation type="submission" date="2020-02" db="EMBL/GenBank/DDBJ databases">
        <authorList>
            <person name="Meier V. D."/>
        </authorList>
    </citation>
    <scope>NUCLEOTIDE SEQUENCE</scope>
    <source>
        <strain evidence="4">AVDCRST_MAG55</strain>
    </source>
</reference>
<dbReference type="Pfam" id="PF13489">
    <property type="entry name" value="Methyltransf_23"/>
    <property type="match status" value="1"/>
</dbReference>
<protein>
    <recommendedName>
        <fullName evidence="5">Methyltransferase type 11 domain-containing protein</fullName>
    </recommendedName>
</protein>
<proteinExistence type="predicted"/>
<dbReference type="GO" id="GO:0032259">
    <property type="term" value="P:methylation"/>
    <property type="evidence" value="ECO:0007669"/>
    <property type="project" value="UniProtKB-KW"/>
</dbReference>
<evidence type="ECO:0000256" key="1">
    <source>
        <dbReference type="ARBA" id="ARBA00022603"/>
    </source>
</evidence>
<dbReference type="Gene3D" id="3.40.50.150">
    <property type="entry name" value="Vaccinia Virus protein VP39"/>
    <property type="match status" value="1"/>
</dbReference>
<dbReference type="PANTHER" id="PTHR43464">
    <property type="entry name" value="METHYLTRANSFERASE"/>
    <property type="match status" value="1"/>
</dbReference>
<dbReference type="PANTHER" id="PTHR43464:SF19">
    <property type="entry name" value="UBIQUINONE BIOSYNTHESIS O-METHYLTRANSFERASE, MITOCHONDRIAL"/>
    <property type="match status" value="1"/>
</dbReference>
<evidence type="ECO:0000313" key="4">
    <source>
        <dbReference type="EMBL" id="CAA9403034.1"/>
    </source>
</evidence>
<name>A0A6J4P353_9ACTN</name>
<dbReference type="InterPro" id="IPR029063">
    <property type="entry name" value="SAM-dependent_MTases_sf"/>
</dbReference>
<evidence type="ECO:0008006" key="5">
    <source>
        <dbReference type="Google" id="ProtNLM"/>
    </source>
</evidence>
<organism evidence="4">
    <name type="scientific">uncultured Rubrobacteraceae bacterium</name>
    <dbReference type="NCBI Taxonomy" id="349277"/>
    <lineage>
        <taxon>Bacteria</taxon>
        <taxon>Bacillati</taxon>
        <taxon>Actinomycetota</taxon>
        <taxon>Rubrobacteria</taxon>
        <taxon>Rubrobacterales</taxon>
        <taxon>Rubrobacteraceae</taxon>
        <taxon>environmental samples</taxon>
    </lineage>
</organism>
<dbReference type="EMBL" id="CADCUZ010000032">
    <property type="protein sequence ID" value="CAA9403034.1"/>
    <property type="molecule type" value="Genomic_DNA"/>
</dbReference>
<dbReference type="GO" id="GO:0008168">
    <property type="term" value="F:methyltransferase activity"/>
    <property type="evidence" value="ECO:0007669"/>
    <property type="project" value="UniProtKB-KW"/>
</dbReference>
<accession>A0A6J4P353</accession>
<sequence length="243" mass="26228">MNARTNARTNGSLYDTPLGEADGGVSAFVHSWLPAPPARVLEIGSGDGKLALALAEEGWRVTAVDPRAPEGEPFIRGAVEDLDASEHGPFDAAVAVLSLHHLPDIEVALDKVRPLLRPGAVFIVDDFGKEELEDEATAAYSFYQRLALLLGGYCPVKHSAGAVLDGDSFEGWRSRLSRHWEHIDKGRTVLSALEARFEGREFASGPFLVRDGLDPGLEPLERKLIEAGGIRPIGFRWVGVAQG</sequence>
<gene>
    <name evidence="4" type="ORF">AVDCRST_MAG55-787</name>
</gene>
<dbReference type="AlphaFoldDB" id="A0A6J4P353"/>
<keyword evidence="2" id="KW-0808">Transferase</keyword>
<keyword evidence="3" id="KW-0949">S-adenosyl-L-methionine</keyword>
<evidence type="ECO:0000256" key="2">
    <source>
        <dbReference type="ARBA" id="ARBA00022679"/>
    </source>
</evidence>
<dbReference type="CDD" id="cd02440">
    <property type="entry name" value="AdoMet_MTases"/>
    <property type="match status" value="1"/>
</dbReference>